<dbReference type="RefSeq" id="XP_040631192.1">
    <property type="nucleotide sequence ID" value="XM_040769857.1"/>
</dbReference>
<name>M5GFP6_DACPD</name>
<dbReference type="EMBL" id="JH795858">
    <property type="protein sequence ID" value="EJU04298.1"/>
    <property type="molecule type" value="Genomic_DNA"/>
</dbReference>
<feature type="region of interest" description="Disordered" evidence="1">
    <location>
        <begin position="329"/>
        <end position="445"/>
    </location>
</feature>
<feature type="compositionally biased region" description="Basic and acidic residues" evidence="1">
    <location>
        <begin position="365"/>
        <end position="388"/>
    </location>
</feature>
<protein>
    <submittedName>
        <fullName evidence="2">Uncharacterized protein</fullName>
    </submittedName>
</protein>
<dbReference type="HOGENOM" id="CLU_041941_0_0_1"/>
<gene>
    <name evidence="2" type="ORF">DACRYDRAFT_114649</name>
</gene>
<evidence type="ECO:0000256" key="1">
    <source>
        <dbReference type="SAM" id="MobiDB-lite"/>
    </source>
</evidence>
<dbReference type="AlphaFoldDB" id="M5GFP6"/>
<reference evidence="2 3" key="1">
    <citation type="journal article" date="2012" name="Science">
        <title>The Paleozoic origin of enzymatic lignin decomposition reconstructed from 31 fungal genomes.</title>
        <authorList>
            <person name="Floudas D."/>
            <person name="Binder M."/>
            <person name="Riley R."/>
            <person name="Barry K."/>
            <person name="Blanchette R.A."/>
            <person name="Henrissat B."/>
            <person name="Martinez A.T."/>
            <person name="Otillar R."/>
            <person name="Spatafora J.W."/>
            <person name="Yadav J.S."/>
            <person name="Aerts A."/>
            <person name="Benoit I."/>
            <person name="Boyd A."/>
            <person name="Carlson A."/>
            <person name="Copeland A."/>
            <person name="Coutinho P.M."/>
            <person name="de Vries R.P."/>
            <person name="Ferreira P."/>
            <person name="Findley K."/>
            <person name="Foster B."/>
            <person name="Gaskell J."/>
            <person name="Glotzer D."/>
            <person name="Gorecki P."/>
            <person name="Heitman J."/>
            <person name="Hesse C."/>
            <person name="Hori C."/>
            <person name="Igarashi K."/>
            <person name="Jurgens J.A."/>
            <person name="Kallen N."/>
            <person name="Kersten P."/>
            <person name="Kohler A."/>
            <person name="Kuees U."/>
            <person name="Kumar T.K.A."/>
            <person name="Kuo A."/>
            <person name="LaButti K."/>
            <person name="Larrondo L.F."/>
            <person name="Lindquist E."/>
            <person name="Ling A."/>
            <person name="Lombard V."/>
            <person name="Lucas S."/>
            <person name="Lundell T."/>
            <person name="Martin R."/>
            <person name="McLaughlin D.J."/>
            <person name="Morgenstern I."/>
            <person name="Morin E."/>
            <person name="Murat C."/>
            <person name="Nagy L.G."/>
            <person name="Nolan M."/>
            <person name="Ohm R.A."/>
            <person name="Patyshakuliyeva A."/>
            <person name="Rokas A."/>
            <person name="Ruiz-Duenas F.J."/>
            <person name="Sabat G."/>
            <person name="Salamov A."/>
            <person name="Samejima M."/>
            <person name="Schmutz J."/>
            <person name="Slot J.C."/>
            <person name="St John F."/>
            <person name="Stenlid J."/>
            <person name="Sun H."/>
            <person name="Sun S."/>
            <person name="Syed K."/>
            <person name="Tsang A."/>
            <person name="Wiebenga A."/>
            <person name="Young D."/>
            <person name="Pisabarro A."/>
            <person name="Eastwood D.C."/>
            <person name="Martin F."/>
            <person name="Cullen D."/>
            <person name="Grigoriev I.V."/>
            <person name="Hibbett D.S."/>
        </authorList>
    </citation>
    <scope>NUCLEOTIDE SEQUENCE [LARGE SCALE GENOMIC DNA]</scope>
    <source>
        <strain evidence="2 3">DJM-731 SS1</strain>
    </source>
</reference>
<keyword evidence="3" id="KW-1185">Reference proteome</keyword>
<proteinExistence type="predicted"/>
<evidence type="ECO:0000313" key="2">
    <source>
        <dbReference type="EMBL" id="EJU04298.1"/>
    </source>
</evidence>
<sequence>MVEILSPQDDGLQVETSLLATHGPDIPLPMSFPAILRDPRSRFAHLHGISPKNGVRDASPFEARSSPSKIEGKRKALRRENTRFLSNPHVVAPQRSDYDAPIASVRSTFPVPLPPYLPRTQLAPSPAPPQHDEQSSAAGRFTISLRGVRKDLRRRGLHSEKMVRVVEGEIVQWLQAPGQQRPGRPFGIEFEAPIDEGYNGCLGGSVVEVFRTPLKLVWKTDDPLARYVTYCTARWHNVVSFSKDLPNGERHTILLRPNSFGPHMTHLASLEATTHPSPAIETDTDALSVAYDSEAWSNVDRPIRGAAASINGESVSDLTDDGLSIAEAASGDESSAYEPADVEMQSEDEESLAEPGDDMSLPDDDTPRPADLERTLNRMSLADRERPHSRPSPSPSPVRRRPRPERPRRTATESPMGRDTLPELERRRPGKPPAHAQSFFEHVFR</sequence>
<feature type="region of interest" description="Disordered" evidence="1">
    <location>
        <begin position="49"/>
        <end position="74"/>
    </location>
</feature>
<feature type="compositionally biased region" description="Acidic residues" evidence="1">
    <location>
        <begin position="340"/>
        <end position="364"/>
    </location>
</feature>
<dbReference type="Proteomes" id="UP000030653">
    <property type="component" value="Unassembled WGS sequence"/>
</dbReference>
<dbReference type="STRING" id="1858805.M5GFP6"/>
<organism evidence="2 3">
    <name type="scientific">Dacryopinax primogenitus (strain DJM 731)</name>
    <name type="common">Brown rot fungus</name>
    <dbReference type="NCBI Taxonomy" id="1858805"/>
    <lineage>
        <taxon>Eukaryota</taxon>
        <taxon>Fungi</taxon>
        <taxon>Dikarya</taxon>
        <taxon>Basidiomycota</taxon>
        <taxon>Agaricomycotina</taxon>
        <taxon>Dacrymycetes</taxon>
        <taxon>Dacrymycetales</taxon>
        <taxon>Dacrymycetaceae</taxon>
        <taxon>Dacryopinax</taxon>
    </lineage>
</organism>
<dbReference type="OrthoDB" id="10256743at2759"/>
<feature type="region of interest" description="Disordered" evidence="1">
    <location>
        <begin position="116"/>
        <end position="140"/>
    </location>
</feature>
<dbReference type="OMA" id="RAINRRW"/>
<evidence type="ECO:0000313" key="3">
    <source>
        <dbReference type="Proteomes" id="UP000030653"/>
    </source>
</evidence>
<accession>M5GFP6</accession>
<dbReference type="GeneID" id="63684919"/>